<dbReference type="Proteomes" id="UP000253551">
    <property type="component" value="Unassembled WGS sequence"/>
</dbReference>
<evidence type="ECO:0000313" key="2">
    <source>
        <dbReference type="EMBL" id="RCI05823.1"/>
    </source>
</evidence>
<dbReference type="Pfam" id="PF00995">
    <property type="entry name" value="Sec1"/>
    <property type="match status" value="1"/>
</dbReference>
<dbReference type="Gene3D" id="3.90.830.10">
    <property type="entry name" value="Syntaxin Binding Protein 1, Chain A, domain 2"/>
    <property type="match status" value="1"/>
</dbReference>
<organism evidence="2 3">
    <name type="scientific">Rhizopus stolonifer</name>
    <name type="common">Rhizopus nigricans</name>
    <dbReference type="NCBI Taxonomy" id="4846"/>
    <lineage>
        <taxon>Eukaryota</taxon>
        <taxon>Fungi</taxon>
        <taxon>Fungi incertae sedis</taxon>
        <taxon>Mucoromycota</taxon>
        <taxon>Mucoromycotina</taxon>
        <taxon>Mucoromycetes</taxon>
        <taxon>Mucorales</taxon>
        <taxon>Mucorineae</taxon>
        <taxon>Rhizopodaceae</taxon>
        <taxon>Rhizopus</taxon>
    </lineage>
</organism>
<name>A0A367KUE3_RHIST</name>
<gene>
    <name evidence="2" type="ORF">CU098_001101</name>
</gene>
<dbReference type="Gene3D" id="1.25.40.850">
    <property type="match status" value="1"/>
</dbReference>
<dbReference type="InterPro" id="IPR001619">
    <property type="entry name" value="Sec1-like"/>
</dbReference>
<reference evidence="2 3" key="1">
    <citation type="journal article" date="2018" name="G3 (Bethesda)">
        <title>Phylogenetic and Phylogenomic Definition of Rhizopus Species.</title>
        <authorList>
            <person name="Gryganskyi A.P."/>
            <person name="Golan J."/>
            <person name="Dolatabadi S."/>
            <person name="Mondo S."/>
            <person name="Robb S."/>
            <person name="Idnurm A."/>
            <person name="Muszewska A."/>
            <person name="Steczkiewicz K."/>
            <person name="Masonjones S."/>
            <person name="Liao H.L."/>
            <person name="Gajdeczka M.T."/>
            <person name="Anike F."/>
            <person name="Vuek A."/>
            <person name="Anishchenko I.M."/>
            <person name="Voigt K."/>
            <person name="de Hoog G.S."/>
            <person name="Smith M.E."/>
            <person name="Heitman J."/>
            <person name="Vilgalys R."/>
            <person name="Stajich J.E."/>
        </authorList>
    </citation>
    <scope>NUCLEOTIDE SEQUENCE [LARGE SCALE GENOMIC DNA]</scope>
    <source>
        <strain evidence="2 3">LSU 92-RS-03</strain>
    </source>
</reference>
<dbReference type="InterPro" id="IPR043154">
    <property type="entry name" value="Sec-1-like_dom1"/>
</dbReference>
<comment type="caution">
    <text evidence="2">The sequence shown here is derived from an EMBL/GenBank/DDBJ whole genome shotgun (WGS) entry which is preliminary data.</text>
</comment>
<dbReference type="SUPFAM" id="SSF56815">
    <property type="entry name" value="Sec1/munc18-like (SM) proteins"/>
    <property type="match status" value="1"/>
</dbReference>
<evidence type="ECO:0008006" key="4">
    <source>
        <dbReference type="Google" id="ProtNLM"/>
    </source>
</evidence>
<accession>A0A367KUE3</accession>
<dbReference type="Gene3D" id="3.40.50.1910">
    <property type="match status" value="2"/>
</dbReference>
<evidence type="ECO:0000313" key="3">
    <source>
        <dbReference type="Proteomes" id="UP000253551"/>
    </source>
</evidence>
<dbReference type="EMBL" id="PJQM01000294">
    <property type="protein sequence ID" value="RCI05823.1"/>
    <property type="molecule type" value="Genomic_DNA"/>
</dbReference>
<dbReference type="STRING" id="4846.A0A367KUE3"/>
<proteinExistence type="inferred from homology"/>
<sequence>MSSTGTHLGNTPLNLAKLRELSRKELPEILDKVRGKKGLVLDPTITGPLSLIAEFTLLKDHGVEKIYHLESNVLETECPGLIYICRPKLKYMRYIANHIKHFSKTSKVECWLFFVPQRTMVCERVLEEEGVKGDITIGDYAMDWIPYEDDLISMELDTSTWKEIYLDGDQTSIYYAAKALMRLQSIYGLFPRIMGKGDAAKQLADMLLRMRKEQAVIDNTVTKTPSLLNTISNHIDQFIIIDRNVDLVTPLCTELTYEGLIDETMGIKHCFVELDAALVNPAQTPNQLRDQNFAVVGGMLNKIAKRINENYEERHNAKTVAQIRDFVGRLNELQQEHQSLKIHTGIAEEIIGYTVTDEFNKVLEVQQNVVAGIDGNREPDYIEEMINKQKPLVQVLRLLCLMSLAQGGLKQKVFDHFQREIVQAYGYEHIETLHKLEKLGLWTKRTNSAASRSTFAQCRRLLKLIVDDVDELHPNDISYVYSGYAPLSIRLVQAAMQKLGQATIQSAGTSAASLFSYVGNSTANFIREEKTQGGWRGSEDILKLLPGQSFDIKQTVEYGAETNVAMAKAKRHGLQH</sequence>
<feature type="non-terminal residue" evidence="2">
    <location>
        <position position="576"/>
    </location>
</feature>
<dbReference type="InterPro" id="IPR043155">
    <property type="entry name" value="VPS33_dom3b"/>
</dbReference>
<dbReference type="InterPro" id="IPR027482">
    <property type="entry name" value="Sec1-like_dom2"/>
</dbReference>
<comment type="similarity">
    <text evidence="1">Belongs to the STXBP/unc-18/SEC1 family.</text>
</comment>
<dbReference type="PANTHER" id="PTHR11679">
    <property type="entry name" value="VESICLE PROTEIN SORTING-ASSOCIATED"/>
    <property type="match status" value="1"/>
</dbReference>
<evidence type="ECO:0000256" key="1">
    <source>
        <dbReference type="ARBA" id="ARBA00009884"/>
    </source>
</evidence>
<dbReference type="AlphaFoldDB" id="A0A367KUE3"/>
<dbReference type="InterPro" id="IPR043127">
    <property type="entry name" value="Sec-1-like_dom3a"/>
</dbReference>
<keyword evidence="3" id="KW-1185">Reference proteome</keyword>
<dbReference type="InterPro" id="IPR036045">
    <property type="entry name" value="Sec1-like_sf"/>
</dbReference>
<dbReference type="OrthoDB" id="10262287at2759"/>
<dbReference type="Gene3D" id="3.40.50.2060">
    <property type="match status" value="1"/>
</dbReference>
<dbReference type="GO" id="GO:0016192">
    <property type="term" value="P:vesicle-mediated transport"/>
    <property type="evidence" value="ECO:0007669"/>
    <property type="project" value="InterPro"/>
</dbReference>
<protein>
    <recommendedName>
        <fullName evidence="4">Vacuolar protein sorting-associated protein 33A</fullName>
    </recommendedName>
</protein>